<dbReference type="EMBL" id="BFAA01016924">
    <property type="protein sequence ID" value="GCB77875.1"/>
    <property type="molecule type" value="Genomic_DNA"/>
</dbReference>
<proteinExistence type="predicted"/>
<gene>
    <name evidence="1" type="ORF">scyTo_0020620</name>
</gene>
<name>A0A401PXL2_SCYTO</name>
<evidence type="ECO:0000313" key="2">
    <source>
        <dbReference type="Proteomes" id="UP000288216"/>
    </source>
</evidence>
<organism evidence="1 2">
    <name type="scientific">Scyliorhinus torazame</name>
    <name type="common">Cloudy catshark</name>
    <name type="synonym">Catulus torazame</name>
    <dbReference type="NCBI Taxonomy" id="75743"/>
    <lineage>
        <taxon>Eukaryota</taxon>
        <taxon>Metazoa</taxon>
        <taxon>Chordata</taxon>
        <taxon>Craniata</taxon>
        <taxon>Vertebrata</taxon>
        <taxon>Chondrichthyes</taxon>
        <taxon>Elasmobranchii</taxon>
        <taxon>Galeomorphii</taxon>
        <taxon>Galeoidea</taxon>
        <taxon>Carcharhiniformes</taxon>
        <taxon>Scyliorhinidae</taxon>
        <taxon>Scyliorhinus</taxon>
    </lineage>
</organism>
<dbReference type="AlphaFoldDB" id="A0A401PXL2"/>
<dbReference type="Proteomes" id="UP000288216">
    <property type="component" value="Unassembled WGS sequence"/>
</dbReference>
<keyword evidence="2" id="KW-1185">Reference proteome</keyword>
<accession>A0A401PXL2</accession>
<reference evidence="1 2" key="1">
    <citation type="journal article" date="2018" name="Nat. Ecol. Evol.">
        <title>Shark genomes provide insights into elasmobranch evolution and the origin of vertebrates.</title>
        <authorList>
            <person name="Hara Y"/>
            <person name="Yamaguchi K"/>
            <person name="Onimaru K"/>
            <person name="Kadota M"/>
            <person name="Koyanagi M"/>
            <person name="Keeley SD"/>
            <person name="Tatsumi K"/>
            <person name="Tanaka K"/>
            <person name="Motone F"/>
            <person name="Kageyama Y"/>
            <person name="Nozu R"/>
            <person name="Adachi N"/>
            <person name="Nishimura O"/>
            <person name="Nakagawa R"/>
            <person name="Tanegashima C"/>
            <person name="Kiyatake I"/>
            <person name="Matsumoto R"/>
            <person name="Murakumo K"/>
            <person name="Nishida K"/>
            <person name="Terakita A"/>
            <person name="Kuratani S"/>
            <person name="Sato K"/>
            <person name="Hyodo S Kuraku.S."/>
        </authorList>
    </citation>
    <scope>NUCLEOTIDE SEQUENCE [LARGE SCALE GENOMIC DNA]</scope>
</reference>
<protein>
    <submittedName>
        <fullName evidence="1">Uncharacterized protein</fullName>
    </submittedName>
</protein>
<sequence length="106" mass="11634">MDRAFPPLDIPDRINESVVPEDRVAAMGLQVDLAVRRHADHARLDGFELLISTEIAEDILGTHGILRGRGWVSIGEVLHNLTEDRVLGEGRPGAEGFPALRAFESL</sequence>
<evidence type="ECO:0000313" key="1">
    <source>
        <dbReference type="EMBL" id="GCB77875.1"/>
    </source>
</evidence>
<comment type="caution">
    <text evidence="1">The sequence shown here is derived from an EMBL/GenBank/DDBJ whole genome shotgun (WGS) entry which is preliminary data.</text>
</comment>